<keyword evidence="12" id="KW-0175">Coiled coil</keyword>
<dbReference type="AlphaFoldDB" id="A0A8C4QB01"/>
<evidence type="ECO:0000256" key="11">
    <source>
        <dbReference type="HAMAP-Rule" id="MF_03049"/>
    </source>
</evidence>
<evidence type="ECO:0000256" key="1">
    <source>
        <dbReference type="ARBA" id="ARBA00004514"/>
    </source>
</evidence>
<comment type="catalytic activity">
    <reaction evidence="11">
        <text>[molybdopterin-synthase sulfur-carrier protein]-C-terminal Gly-Gly-AMP + S-sulfanyl-L-cysteinyl-[cysteine desulfurase] + AH2 = [molybdopterin-synthase sulfur-carrier protein]-C-terminal-Gly-aminoethanethioate + L-cysteinyl-[cysteine desulfurase] + A + AMP + 2 H(+)</text>
        <dbReference type="Rhea" id="RHEA:48612"/>
        <dbReference type="Rhea" id="RHEA-COMP:12157"/>
        <dbReference type="Rhea" id="RHEA-COMP:12158"/>
        <dbReference type="Rhea" id="RHEA-COMP:12159"/>
        <dbReference type="Rhea" id="RHEA-COMP:19907"/>
        <dbReference type="ChEBI" id="CHEBI:13193"/>
        <dbReference type="ChEBI" id="CHEBI:15378"/>
        <dbReference type="ChEBI" id="CHEBI:17499"/>
        <dbReference type="ChEBI" id="CHEBI:29950"/>
        <dbReference type="ChEBI" id="CHEBI:61963"/>
        <dbReference type="ChEBI" id="CHEBI:90618"/>
        <dbReference type="ChEBI" id="CHEBI:232372"/>
        <dbReference type="ChEBI" id="CHEBI:456215"/>
        <dbReference type="EC" id="2.8.1.11"/>
    </reaction>
</comment>
<dbReference type="OMA" id="IPDVGMD"/>
<evidence type="ECO:0000256" key="9">
    <source>
        <dbReference type="ARBA" id="ARBA00023150"/>
    </source>
</evidence>
<protein>
    <recommendedName>
        <fullName evidence="11">Adenylyltransferase and sulfurtransferase MOCS3</fullName>
    </recommendedName>
    <alternativeName>
        <fullName evidence="11">Molybdenum cofactor synthesis protein 3</fullName>
    </alternativeName>
    <domain>
        <recommendedName>
            <fullName evidence="11">Molybdopterin-synthase adenylyltransferase</fullName>
            <ecNumber evidence="11">2.7.7.80</ecNumber>
        </recommendedName>
        <alternativeName>
            <fullName evidence="11">Adenylyltransferase MOCS3</fullName>
        </alternativeName>
        <alternativeName>
            <fullName evidence="11">Sulfur carrier protein MOCS2A adenylyltransferase</fullName>
        </alternativeName>
    </domain>
    <domain>
        <recommendedName>
            <fullName evidence="11">Molybdopterin-synthase sulfurtransferase</fullName>
            <ecNumber evidence="11">2.8.1.11</ecNumber>
        </recommendedName>
        <alternativeName>
            <fullName evidence="11">Sulfurtransferase MOCS3</fullName>
        </alternativeName>
        <alternativeName>
            <fullName evidence="11">Sulfur carrier protein MOCS2A sulfurtransferase</fullName>
        </alternativeName>
    </domain>
</protein>
<dbReference type="SUPFAM" id="SSF69572">
    <property type="entry name" value="Activating enzymes of the ubiquitin-like proteins"/>
    <property type="match status" value="1"/>
</dbReference>
<sequence>MAAVPEDLRGLQAALVEREREIAKLKSQINNLKGRGSCDQLLDEGVPVCEQREKVLALPRRTTLSRDQIGRYSRQLVLPEFGVQGQLRLANTAVLVVGCGGLGSPLAQYVAAAGIGAVLHVPRGRLGLVDHDVVEVDNLHRQVLHSERRLGWSKARSAAHTVEQLNSDVDCIPYHLELCASNAVELIKQYDIVADCSDNVPTRYLVSDACVLAHVPLVSACALRMEGQLTVYCHKGGPCYRCIYPDPPSPDTVTNCADGGVLGVVPGVMGSLQALEVLKIAADMNSSYSERLLLFDGLSGRFRTVRLRGHQKHCIACGDSPLIPPLPDYESWCGTTANDKCRHLMLLNKEERIGVQDYKEVLDKGKPHLLLDVRPAVEFEICHISHAIHMPLEHLEMRNHQAVENLQELVLQEISKLPSNNASLPVFIICKQGNDSQKAVLLLREFLAAEPVTLMDIQGGLTAWAACVDLTFPQY</sequence>
<dbReference type="FunFam" id="3.40.250.10:FF:000014">
    <property type="entry name" value="Adenylyltransferase and sulfurtransferase MOCS3"/>
    <property type="match status" value="1"/>
</dbReference>
<keyword evidence="9 11" id="KW-0501">Molybdenum cofactor biosynthesis</keyword>
<dbReference type="InterPro" id="IPR045886">
    <property type="entry name" value="ThiF/MoeB/HesA"/>
</dbReference>
<feature type="binding site" evidence="11">
    <location>
        <position position="101"/>
    </location>
    <ligand>
        <name>ATP</name>
        <dbReference type="ChEBI" id="CHEBI:30616"/>
    </ligand>
</feature>
<dbReference type="PANTHER" id="PTHR10953">
    <property type="entry name" value="UBIQUITIN-ACTIVATING ENZYME E1"/>
    <property type="match status" value="1"/>
</dbReference>
<keyword evidence="15" id="KW-1185">Reference proteome</keyword>
<feature type="domain" description="Rhodanese" evidence="13">
    <location>
        <begin position="364"/>
        <end position="473"/>
    </location>
</feature>
<dbReference type="GO" id="GO:0042292">
    <property type="term" value="F:URM1 activating enzyme activity"/>
    <property type="evidence" value="ECO:0007669"/>
    <property type="project" value="TreeGrafter"/>
</dbReference>
<dbReference type="Pfam" id="PF00581">
    <property type="entry name" value="Rhodanese"/>
    <property type="match status" value="1"/>
</dbReference>
<feature type="binding site" evidence="11">
    <location>
        <position position="154"/>
    </location>
    <ligand>
        <name>ATP</name>
        <dbReference type="ChEBI" id="CHEBI:30616"/>
    </ligand>
</feature>
<evidence type="ECO:0000259" key="13">
    <source>
        <dbReference type="PROSITE" id="PS50206"/>
    </source>
</evidence>
<feature type="binding site" evidence="11">
    <location>
        <begin position="137"/>
        <end position="141"/>
    </location>
    <ligand>
        <name>ATP</name>
        <dbReference type="ChEBI" id="CHEBI:30616"/>
    </ligand>
</feature>
<keyword evidence="3 11" id="KW-0808">Transferase</keyword>
<dbReference type="Gene3D" id="3.40.50.720">
    <property type="entry name" value="NAD(P)-binding Rossmann-like Domain"/>
    <property type="match status" value="1"/>
</dbReference>
<dbReference type="GO" id="GO:0061605">
    <property type="term" value="F:molybdopterin-synthase adenylyltransferase activity"/>
    <property type="evidence" value="ECO:0007669"/>
    <property type="project" value="UniProtKB-EC"/>
</dbReference>
<dbReference type="EC" id="2.7.7.80" evidence="11"/>
<proteinExistence type="inferred from homology"/>
<dbReference type="GO" id="GO:0005829">
    <property type="term" value="C:cytosol"/>
    <property type="evidence" value="ECO:0007669"/>
    <property type="project" value="UniProtKB-SubCell"/>
</dbReference>
<organism evidence="14 15">
    <name type="scientific">Eptatretus burgeri</name>
    <name type="common">Inshore hagfish</name>
    <dbReference type="NCBI Taxonomy" id="7764"/>
    <lineage>
        <taxon>Eukaryota</taxon>
        <taxon>Metazoa</taxon>
        <taxon>Chordata</taxon>
        <taxon>Craniata</taxon>
        <taxon>Vertebrata</taxon>
        <taxon>Cyclostomata</taxon>
        <taxon>Myxini</taxon>
        <taxon>Myxiniformes</taxon>
        <taxon>Myxinidae</taxon>
        <taxon>Eptatretinae</taxon>
        <taxon>Eptatretus</taxon>
    </lineage>
</organism>
<dbReference type="CDD" id="cd00757">
    <property type="entry name" value="ThiF_MoeB_HesA_family"/>
    <property type="match status" value="1"/>
</dbReference>
<keyword evidence="2 11" id="KW-0963">Cytoplasm</keyword>
<dbReference type="FunFam" id="3.40.50.720:FF:000033">
    <property type="entry name" value="Adenylyltransferase and sulfurtransferase MOCS3"/>
    <property type="match status" value="1"/>
</dbReference>
<name>A0A8C4QB01_EPTBU</name>
<comment type="pathway">
    <text evidence="11">tRNA modification; 5-methoxycarbonylmethyl-2-thiouridine-tRNA biosynthesis.</text>
</comment>
<evidence type="ECO:0000256" key="4">
    <source>
        <dbReference type="ARBA" id="ARBA00022694"/>
    </source>
</evidence>
<dbReference type="GO" id="GO:0046872">
    <property type="term" value="F:metal ion binding"/>
    <property type="evidence" value="ECO:0007669"/>
    <property type="project" value="UniProtKB-KW"/>
</dbReference>
<evidence type="ECO:0000256" key="8">
    <source>
        <dbReference type="ARBA" id="ARBA00022840"/>
    </source>
</evidence>
<dbReference type="GO" id="GO:0002143">
    <property type="term" value="P:tRNA wobble position uridine thiolation"/>
    <property type="evidence" value="ECO:0007669"/>
    <property type="project" value="InterPro"/>
</dbReference>
<keyword evidence="4 11" id="KW-0819">tRNA processing</keyword>
<keyword evidence="7 11" id="KW-0862">Zinc</keyword>
<evidence type="ECO:0000256" key="3">
    <source>
        <dbReference type="ARBA" id="ARBA00022679"/>
    </source>
</evidence>
<dbReference type="InterPro" id="IPR036873">
    <property type="entry name" value="Rhodanese-like_dom_sf"/>
</dbReference>
<accession>A0A8C4QB01</accession>
<dbReference type="SMART" id="SM00450">
    <property type="entry name" value="RHOD"/>
    <property type="match status" value="1"/>
</dbReference>
<dbReference type="InterPro" id="IPR000594">
    <property type="entry name" value="ThiF_NAD_FAD-bd"/>
</dbReference>
<dbReference type="HAMAP" id="MF_03049">
    <property type="entry name" value="MOCS3_Uba4"/>
    <property type="match status" value="1"/>
</dbReference>
<evidence type="ECO:0000256" key="7">
    <source>
        <dbReference type="ARBA" id="ARBA00022833"/>
    </source>
</evidence>
<feature type="binding site" evidence="11">
    <location>
        <begin position="198"/>
        <end position="199"/>
    </location>
    <ligand>
        <name>ATP</name>
        <dbReference type="ChEBI" id="CHEBI:30616"/>
    </ligand>
</feature>
<keyword evidence="6 11" id="KW-0547">Nucleotide-binding</keyword>
<dbReference type="GeneTree" id="ENSGT00940000160847"/>
<comment type="function">
    <text evidence="11">Plays a central role in 2-thiolation of mcm(5)S(2)U at tRNA wobble positions of cytosolic tRNA(Lys), tRNA(Glu) and tRNA(Gln). Also essential during biosynthesis of the molybdenum cofactor. Acts by mediating the C-terminal thiocarboxylation of sulfur carriers URM1 and MOCS2A. Its N-terminus first activates URM1 and MOCS2A as acyl-adenylates (-COAMP), then the persulfide sulfur on the catalytic cysteine is transferred to URM1 and MOCS2A to form thiocarboxylation (-COSH) of their C-terminus. The reaction probably involves hydrogen sulfide that is generated from the persulfide intermediate and that acts as nucleophile towards URM1 and MOCS2A. Subsequently, a transient disulfide bond is formed. Does not use thiosulfate as sulfur donor; NFS1 probably acting as a sulfur donor for thiocarboxylation reactions.</text>
</comment>
<reference evidence="14" key="2">
    <citation type="submission" date="2025-09" db="UniProtKB">
        <authorList>
            <consortium name="Ensembl"/>
        </authorList>
    </citation>
    <scope>IDENTIFICATION</scope>
</reference>
<dbReference type="GO" id="GO:0061604">
    <property type="term" value="F:molybdopterin-synthase sulfurtransferase activity"/>
    <property type="evidence" value="ECO:0007669"/>
    <property type="project" value="UniProtKB-EC"/>
</dbReference>
<evidence type="ECO:0000256" key="10">
    <source>
        <dbReference type="ARBA" id="ARBA00023268"/>
    </source>
</evidence>
<dbReference type="GO" id="GO:0006777">
    <property type="term" value="P:Mo-molybdopterin cofactor biosynthetic process"/>
    <property type="evidence" value="ECO:0007669"/>
    <property type="project" value="UniProtKB-UniRule"/>
</dbReference>
<comment type="similarity">
    <text evidence="11">In the N-terminal section; belongs to the HesA/MoeB/ThiF family. UBA4 subfamily.</text>
</comment>
<dbReference type="GO" id="GO:0005524">
    <property type="term" value="F:ATP binding"/>
    <property type="evidence" value="ECO:0007669"/>
    <property type="project" value="UniProtKB-KW"/>
</dbReference>
<evidence type="ECO:0000256" key="6">
    <source>
        <dbReference type="ARBA" id="ARBA00022741"/>
    </source>
</evidence>
<keyword evidence="10 11" id="KW-0511">Multifunctional enzyme</keyword>
<dbReference type="InterPro" id="IPR035985">
    <property type="entry name" value="Ubiquitin-activating_enz"/>
</dbReference>
<dbReference type="InterPro" id="IPR001763">
    <property type="entry name" value="Rhodanese-like_dom"/>
</dbReference>
<comment type="pathway">
    <text evidence="11">Cofactor biosynthesis; molybdopterin biosynthesis.</text>
</comment>
<comment type="subcellular location">
    <subcellularLocation>
        <location evidence="1">Cytoplasm</location>
        <location evidence="1">Cytosol</location>
    </subcellularLocation>
</comment>
<gene>
    <name evidence="11" type="primary">MOCS3</name>
    <name evidence="11" type="synonym">UBA4</name>
</gene>
<keyword evidence="11" id="KW-1015">Disulfide bond</keyword>
<dbReference type="Gene3D" id="3.40.250.10">
    <property type="entry name" value="Rhodanese-like domain"/>
    <property type="match status" value="1"/>
</dbReference>
<feature type="binding site" evidence="11">
    <location>
        <position position="317"/>
    </location>
    <ligand>
        <name>Zn(2+)</name>
        <dbReference type="ChEBI" id="CHEBI:29105"/>
    </ligand>
</feature>
<feature type="active site" description="Glycyl thioester intermediate; for adenylyltransferase activity" evidence="11">
    <location>
        <position position="256"/>
    </location>
</feature>
<evidence type="ECO:0000313" key="14">
    <source>
        <dbReference type="Ensembl" id="ENSEBUP00000012682.1"/>
    </source>
</evidence>
<dbReference type="GO" id="GO:0032447">
    <property type="term" value="P:protein urmylation"/>
    <property type="evidence" value="ECO:0007669"/>
    <property type="project" value="TreeGrafter"/>
</dbReference>
<comment type="catalytic activity">
    <reaction evidence="11">
        <text>[molybdopterin-synthase sulfur-carrier protein]-C-terminal Gly-Gly + ATP + H(+) = [molybdopterin-synthase sulfur-carrier protein]-C-terminal Gly-Gly-AMP + diphosphate</text>
        <dbReference type="Rhea" id="RHEA:43616"/>
        <dbReference type="Rhea" id="RHEA-COMP:12159"/>
        <dbReference type="Rhea" id="RHEA-COMP:12202"/>
        <dbReference type="ChEBI" id="CHEBI:15378"/>
        <dbReference type="ChEBI" id="CHEBI:30616"/>
        <dbReference type="ChEBI" id="CHEBI:33019"/>
        <dbReference type="ChEBI" id="CHEBI:90618"/>
        <dbReference type="ChEBI" id="CHEBI:90778"/>
        <dbReference type="EC" id="2.7.7.80"/>
    </reaction>
</comment>
<reference evidence="14" key="1">
    <citation type="submission" date="2025-08" db="UniProtKB">
        <authorList>
            <consortium name="Ensembl"/>
        </authorList>
    </citation>
    <scope>IDENTIFICATION</scope>
</reference>
<dbReference type="UniPathway" id="UPA00344"/>
<evidence type="ECO:0000313" key="15">
    <source>
        <dbReference type="Proteomes" id="UP000694388"/>
    </source>
</evidence>
<dbReference type="InterPro" id="IPR028885">
    <property type="entry name" value="MOCS3/Uba4"/>
</dbReference>
<evidence type="ECO:0000256" key="12">
    <source>
        <dbReference type="SAM" id="Coils"/>
    </source>
</evidence>
<feature type="binding site" evidence="11">
    <location>
        <position position="239"/>
    </location>
    <ligand>
        <name>Zn(2+)</name>
        <dbReference type="ChEBI" id="CHEBI:29105"/>
    </ligand>
</feature>
<dbReference type="GO" id="GO:0004792">
    <property type="term" value="F:thiosulfate-cyanide sulfurtransferase activity"/>
    <property type="evidence" value="ECO:0007669"/>
    <property type="project" value="TreeGrafter"/>
</dbReference>
<feature type="active site" description="Cysteine persulfide intermediate; for sulfurtransferase activity" evidence="11">
    <location>
        <position position="430"/>
    </location>
</feature>
<keyword evidence="8 11" id="KW-0067">ATP-binding</keyword>
<evidence type="ECO:0000256" key="2">
    <source>
        <dbReference type="ARBA" id="ARBA00022490"/>
    </source>
</evidence>
<dbReference type="UniPathway" id="UPA00988"/>
<keyword evidence="5 11" id="KW-0479">Metal-binding</keyword>
<dbReference type="PROSITE" id="PS50206">
    <property type="entry name" value="RHODANESE_3"/>
    <property type="match status" value="1"/>
</dbReference>
<evidence type="ECO:0000256" key="5">
    <source>
        <dbReference type="ARBA" id="ARBA00022723"/>
    </source>
</evidence>
<dbReference type="Pfam" id="PF00899">
    <property type="entry name" value="ThiF"/>
    <property type="match status" value="1"/>
</dbReference>
<dbReference type="Proteomes" id="UP000694388">
    <property type="component" value="Unplaced"/>
</dbReference>
<feature type="coiled-coil region" evidence="12">
    <location>
        <begin position="8"/>
        <end position="35"/>
    </location>
</feature>
<feature type="binding site" evidence="11">
    <location>
        <position position="130"/>
    </location>
    <ligand>
        <name>ATP</name>
        <dbReference type="ChEBI" id="CHEBI:30616"/>
    </ligand>
</feature>
<feature type="binding site" evidence="11">
    <location>
        <position position="314"/>
    </location>
    <ligand>
        <name>Zn(2+)</name>
        <dbReference type="ChEBI" id="CHEBI:29105"/>
    </ligand>
</feature>
<comment type="cofactor">
    <cofactor evidence="11">
        <name>Zn(2+)</name>
        <dbReference type="ChEBI" id="CHEBI:29105"/>
    </cofactor>
    <text evidence="11">Binds 1 zinc ion per subunit.</text>
</comment>
<dbReference type="PANTHER" id="PTHR10953:SF102">
    <property type="entry name" value="ADENYLYLTRANSFERASE AND SULFURTRANSFERASE MOCS3"/>
    <property type="match status" value="1"/>
</dbReference>
<dbReference type="Ensembl" id="ENSEBUT00000013258.1">
    <property type="protein sequence ID" value="ENSEBUP00000012682.1"/>
    <property type="gene ID" value="ENSEBUG00000008056.1"/>
</dbReference>
<dbReference type="EC" id="2.8.1.11" evidence="11"/>
<feature type="binding site" evidence="11">
    <location>
        <position position="242"/>
    </location>
    <ligand>
        <name>Zn(2+)</name>
        <dbReference type="ChEBI" id="CHEBI:29105"/>
    </ligand>
</feature>
<feature type="disulfide bond" description="Alternate" evidence="11">
    <location>
        <begin position="333"/>
        <end position="341"/>
    </location>
</feature>